<evidence type="ECO:0000256" key="3">
    <source>
        <dbReference type="ARBA" id="ARBA00022723"/>
    </source>
</evidence>
<keyword evidence="2" id="KW-0645">Protease</keyword>
<dbReference type="InterPro" id="IPR018497">
    <property type="entry name" value="Peptidase_M13_C"/>
</dbReference>
<evidence type="ECO:0000313" key="11">
    <source>
        <dbReference type="Proteomes" id="UP000735302"/>
    </source>
</evidence>
<dbReference type="PANTHER" id="PTHR11733">
    <property type="entry name" value="ZINC METALLOPROTEASE FAMILY M13 NEPRILYSIN-RELATED"/>
    <property type="match status" value="1"/>
</dbReference>
<keyword evidence="4" id="KW-0378">Hydrolase</keyword>
<evidence type="ECO:0000256" key="6">
    <source>
        <dbReference type="ARBA" id="ARBA00023049"/>
    </source>
</evidence>
<dbReference type="Gene3D" id="3.40.390.10">
    <property type="entry name" value="Collagenase (Catalytic Domain)"/>
    <property type="match status" value="1"/>
</dbReference>
<keyword evidence="6" id="KW-0482">Metalloprotease</keyword>
<evidence type="ECO:0000256" key="7">
    <source>
        <dbReference type="SAM" id="Phobius"/>
    </source>
</evidence>
<evidence type="ECO:0000256" key="4">
    <source>
        <dbReference type="ARBA" id="ARBA00022801"/>
    </source>
</evidence>
<dbReference type="PANTHER" id="PTHR11733:SF195">
    <property type="entry name" value="ENDOTHELIN-CONVERTING ENZYME-LIKE 1"/>
    <property type="match status" value="1"/>
</dbReference>
<dbReference type="InterPro" id="IPR024079">
    <property type="entry name" value="MetalloPept_cat_dom_sf"/>
</dbReference>
<keyword evidence="11" id="KW-1185">Reference proteome</keyword>
<evidence type="ECO:0000256" key="5">
    <source>
        <dbReference type="ARBA" id="ARBA00022833"/>
    </source>
</evidence>
<feature type="domain" description="Peptidase M13 N-terminal" evidence="9">
    <location>
        <begin position="93"/>
        <end position="503"/>
    </location>
</feature>
<keyword evidence="7" id="KW-0472">Membrane</keyword>
<dbReference type="InterPro" id="IPR042089">
    <property type="entry name" value="Peptidase_M13_dom_2"/>
</dbReference>
<feature type="transmembrane region" description="Helical" evidence="7">
    <location>
        <begin position="29"/>
        <end position="50"/>
    </location>
</feature>
<gene>
    <name evidence="10" type="ORF">PoB_003877500</name>
</gene>
<keyword evidence="7" id="KW-1133">Transmembrane helix</keyword>
<keyword evidence="7" id="KW-0812">Transmembrane</keyword>
<evidence type="ECO:0000256" key="2">
    <source>
        <dbReference type="ARBA" id="ARBA00022670"/>
    </source>
</evidence>
<organism evidence="10 11">
    <name type="scientific">Plakobranchus ocellatus</name>
    <dbReference type="NCBI Taxonomy" id="259542"/>
    <lineage>
        <taxon>Eukaryota</taxon>
        <taxon>Metazoa</taxon>
        <taxon>Spiralia</taxon>
        <taxon>Lophotrochozoa</taxon>
        <taxon>Mollusca</taxon>
        <taxon>Gastropoda</taxon>
        <taxon>Heterobranchia</taxon>
        <taxon>Euthyneura</taxon>
        <taxon>Panpulmonata</taxon>
        <taxon>Sacoglossa</taxon>
        <taxon>Placobranchoidea</taxon>
        <taxon>Plakobranchidae</taxon>
        <taxon>Plakobranchus</taxon>
    </lineage>
</organism>
<dbReference type="Pfam" id="PF01431">
    <property type="entry name" value="Peptidase_M13"/>
    <property type="match status" value="1"/>
</dbReference>
<feature type="domain" description="Peptidase M13 C-terminal" evidence="8">
    <location>
        <begin position="570"/>
        <end position="781"/>
    </location>
</feature>
<keyword evidence="5" id="KW-0862">Zinc</keyword>
<comment type="cofactor">
    <cofactor evidence="1">
        <name>Zn(2+)</name>
        <dbReference type="ChEBI" id="CHEBI:29105"/>
    </cofactor>
</comment>
<accession>A0AAV4AZM0</accession>
<reference evidence="10 11" key="1">
    <citation type="journal article" date="2021" name="Elife">
        <title>Chloroplast acquisition without the gene transfer in kleptoplastic sea slugs, Plakobranchus ocellatus.</title>
        <authorList>
            <person name="Maeda T."/>
            <person name="Takahashi S."/>
            <person name="Yoshida T."/>
            <person name="Shimamura S."/>
            <person name="Takaki Y."/>
            <person name="Nagai Y."/>
            <person name="Toyoda A."/>
            <person name="Suzuki Y."/>
            <person name="Arimoto A."/>
            <person name="Ishii H."/>
            <person name="Satoh N."/>
            <person name="Nishiyama T."/>
            <person name="Hasebe M."/>
            <person name="Maruyama T."/>
            <person name="Minagawa J."/>
            <person name="Obokata J."/>
            <person name="Shigenobu S."/>
        </authorList>
    </citation>
    <scope>NUCLEOTIDE SEQUENCE [LARGE SCALE GENOMIC DNA]</scope>
</reference>
<dbReference type="Proteomes" id="UP000735302">
    <property type="component" value="Unassembled WGS sequence"/>
</dbReference>
<proteinExistence type="predicted"/>
<dbReference type="PROSITE" id="PS51885">
    <property type="entry name" value="NEPRILYSIN"/>
    <property type="match status" value="1"/>
</dbReference>
<sequence>MTEEFKTFDKAPIIPLVKINRWSFGLREVILAIIAALLLVLCLVFAGLFGSTSEKLDKVPTASAIVDRQYCTSTGCLKTAARAVSLLNKSVDPCENFYQFACGNFKKVRSVLPNEGGRNVIQDLRDKNEDRIIEVLEQPISAMHDWAAERKLKKFFESCNDLYMREKLRGQPLLSKIIPDLGGWKVLGTWYAESWDLNLALKKAQADFWVDALYGPRVIMDKEDGEKRIIALHSAGTGKFMYSWWYLNPYFTRVIDDYKKFIRRVGSLLVRDAATLMDPPQGNASLVEDLLDEFVNDTYHIEYQIARLNRDSPSYFYWSTDLTEKLTLASLTTQTNNVIDWTSQIAYLFNKNSISGSTVVGLIHKEYFTGLSTYLSSLPEEDMKRMVHNYLVWRVAESYVQELSWEYIHANREVFVDLHGRAQFAGLYKYCFFLSEHHMGDALNHLYITQFLSKKNKDTAHEISDNIRSALKAQLSQTPWMDKPTRKFALEKLDLIDLKIGYPDWMANQGEIDDMYSGITVNVSDFFGNVLRMNQFRRNLWNYELRRRGTGHEEWVHAAYETTLSFSHAWNEVAAPAGILQFPIYDADQPHSSTFGSLGSLLGMYLHRFVDDWGRRFDKDGQMMDSSKAGGTWWSNSSVTAYKEVKQCVENVYSNLTRTVKAFDDTWETIHVNASYMSSMSIAWTNGVKLALLGYQDWARTKGLVERLIPGLGMSNQQMLFLGHAQAMCEIEDRYDAYISAFHGGLNREMSVNMALGQMEEFSKAFQCKKGAKMNQAKKCQYY</sequence>
<dbReference type="GO" id="GO:0004222">
    <property type="term" value="F:metalloendopeptidase activity"/>
    <property type="evidence" value="ECO:0007669"/>
    <property type="project" value="InterPro"/>
</dbReference>
<dbReference type="GO" id="GO:0005886">
    <property type="term" value="C:plasma membrane"/>
    <property type="evidence" value="ECO:0007669"/>
    <property type="project" value="TreeGrafter"/>
</dbReference>
<dbReference type="Pfam" id="PF05649">
    <property type="entry name" value="Peptidase_M13_N"/>
    <property type="match status" value="1"/>
</dbReference>
<dbReference type="SUPFAM" id="SSF55486">
    <property type="entry name" value="Metalloproteases ('zincins'), catalytic domain"/>
    <property type="match status" value="1"/>
</dbReference>
<evidence type="ECO:0000256" key="1">
    <source>
        <dbReference type="ARBA" id="ARBA00001947"/>
    </source>
</evidence>
<dbReference type="CDD" id="cd08662">
    <property type="entry name" value="M13"/>
    <property type="match status" value="1"/>
</dbReference>
<evidence type="ECO:0000259" key="8">
    <source>
        <dbReference type="Pfam" id="PF01431"/>
    </source>
</evidence>
<comment type="caution">
    <text evidence="10">The sequence shown here is derived from an EMBL/GenBank/DDBJ whole genome shotgun (WGS) entry which is preliminary data.</text>
</comment>
<dbReference type="EMBL" id="BLXT01004391">
    <property type="protein sequence ID" value="GFO12270.1"/>
    <property type="molecule type" value="Genomic_DNA"/>
</dbReference>
<dbReference type="GO" id="GO:0046872">
    <property type="term" value="F:metal ion binding"/>
    <property type="evidence" value="ECO:0007669"/>
    <property type="project" value="UniProtKB-KW"/>
</dbReference>
<protein>
    <submittedName>
        <fullName evidence="10">Endothelin-converting enzyme 1</fullName>
    </submittedName>
</protein>
<dbReference type="InterPro" id="IPR000718">
    <property type="entry name" value="Peptidase_M13"/>
</dbReference>
<name>A0AAV4AZM0_9GAST</name>
<keyword evidence="3" id="KW-0479">Metal-binding</keyword>
<dbReference type="AlphaFoldDB" id="A0AAV4AZM0"/>
<dbReference type="GO" id="GO:0016485">
    <property type="term" value="P:protein processing"/>
    <property type="evidence" value="ECO:0007669"/>
    <property type="project" value="TreeGrafter"/>
</dbReference>
<evidence type="ECO:0000259" key="9">
    <source>
        <dbReference type="Pfam" id="PF05649"/>
    </source>
</evidence>
<evidence type="ECO:0000313" key="10">
    <source>
        <dbReference type="EMBL" id="GFO12270.1"/>
    </source>
</evidence>
<dbReference type="Gene3D" id="1.10.1380.10">
    <property type="entry name" value="Neutral endopeptidase , domain2"/>
    <property type="match status" value="1"/>
</dbReference>
<dbReference type="InterPro" id="IPR008753">
    <property type="entry name" value="Peptidase_M13_N"/>
</dbReference>